<feature type="region of interest" description="Disordered" evidence="1">
    <location>
        <begin position="1"/>
        <end position="67"/>
    </location>
</feature>
<reference evidence="2 3" key="1">
    <citation type="journal article" date="2018" name="IMA Fungus">
        <title>IMA Genome-F 10: Nine draft genome sequences of Claviceps purpurea s.lat., including C. arundinis, C. humidiphila, and C. cf. spartinae, pseudomolecules for the pitch canker pathogen Fusarium circinatum, draft genome of Davidsoniella eucalypti, Grosmannia galeiformis, Quambalaria eucalypti, and Teratosphaeria destructans.</title>
        <authorList>
            <person name="Wingfield B.D."/>
            <person name="Liu M."/>
            <person name="Nguyen H.D."/>
            <person name="Lane F.A."/>
            <person name="Morgan S.W."/>
            <person name="De Vos L."/>
            <person name="Wilken P.M."/>
            <person name="Duong T.A."/>
            <person name="Aylward J."/>
            <person name="Coetzee M.P."/>
            <person name="Dadej K."/>
            <person name="De Beer Z.W."/>
            <person name="Findlay W."/>
            <person name="Havenga M."/>
            <person name="Kolarik M."/>
            <person name="Menzies J.G."/>
            <person name="Naidoo K."/>
            <person name="Pochopski O."/>
            <person name="Shoukouhi P."/>
            <person name="Santana Q.C."/>
            <person name="Seifert K.A."/>
            <person name="Soal N."/>
            <person name="Steenkamp E.T."/>
            <person name="Tatham C.T."/>
            <person name="van der Nest M.A."/>
            <person name="Wingfield M.J."/>
        </authorList>
    </citation>
    <scope>NUCLEOTIDE SEQUENCE [LARGE SCALE GENOMIC DNA]</scope>
    <source>
        <strain evidence="2">CMW44962</strain>
    </source>
</reference>
<proteinExistence type="predicted"/>
<organism evidence="2 3">
    <name type="scientific">Teratosphaeria destructans</name>
    <dbReference type="NCBI Taxonomy" id="418781"/>
    <lineage>
        <taxon>Eukaryota</taxon>
        <taxon>Fungi</taxon>
        <taxon>Dikarya</taxon>
        <taxon>Ascomycota</taxon>
        <taxon>Pezizomycotina</taxon>
        <taxon>Dothideomycetes</taxon>
        <taxon>Dothideomycetidae</taxon>
        <taxon>Mycosphaerellales</taxon>
        <taxon>Teratosphaeriaceae</taxon>
        <taxon>Teratosphaeria</taxon>
    </lineage>
</organism>
<dbReference type="AlphaFoldDB" id="A0A9W7T0Z9"/>
<reference evidence="2 3" key="2">
    <citation type="journal article" date="2021" name="Curr. Genet.">
        <title>Genetic response to nitrogen starvation in the aggressive Eucalyptus foliar pathogen Teratosphaeria destructans.</title>
        <authorList>
            <person name="Havenga M."/>
            <person name="Wingfield B.D."/>
            <person name="Wingfield M.J."/>
            <person name="Dreyer L.L."/>
            <person name="Roets F."/>
            <person name="Aylward J."/>
        </authorList>
    </citation>
    <scope>NUCLEOTIDE SEQUENCE [LARGE SCALE GENOMIC DNA]</scope>
    <source>
        <strain evidence="2">CMW44962</strain>
    </source>
</reference>
<dbReference type="EMBL" id="RIBY02000058">
    <property type="protein sequence ID" value="KAH9845490.1"/>
    <property type="molecule type" value="Genomic_DNA"/>
</dbReference>
<evidence type="ECO:0000256" key="1">
    <source>
        <dbReference type="SAM" id="MobiDB-lite"/>
    </source>
</evidence>
<evidence type="ECO:0000313" key="2">
    <source>
        <dbReference type="EMBL" id="KAH9845490.1"/>
    </source>
</evidence>
<gene>
    <name evidence="2" type="ORF">Tdes44962_MAKER06616</name>
</gene>
<evidence type="ECO:0000313" key="3">
    <source>
        <dbReference type="Proteomes" id="UP001138500"/>
    </source>
</evidence>
<keyword evidence="3" id="KW-1185">Reference proteome</keyword>
<dbReference type="Proteomes" id="UP001138500">
    <property type="component" value="Unassembled WGS sequence"/>
</dbReference>
<sequence>MASAANARCLKNGQDSRKGPPVAGKPAQFMFTTTPLPSGDELTTESQGPFTWNEAPGGVPDATGAVP</sequence>
<accession>A0A9W7T0Z9</accession>
<comment type="caution">
    <text evidence="2">The sequence shown here is derived from an EMBL/GenBank/DDBJ whole genome shotgun (WGS) entry which is preliminary data.</text>
</comment>
<name>A0A9W7T0Z9_9PEZI</name>
<protein>
    <submittedName>
        <fullName evidence="2">Uncharacterized protein</fullName>
    </submittedName>
</protein>